<dbReference type="Proteomes" id="UP001642484">
    <property type="component" value="Unassembled WGS sequence"/>
</dbReference>
<reference evidence="1 2" key="1">
    <citation type="submission" date="2024-02" db="EMBL/GenBank/DDBJ databases">
        <authorList>
            <person name="Chen Y."/>
            <person name="Shah S."/>
            <person name="Dougan E. K."/>
            <person name="Thang M."/>
            <person name="Chan C."/>
        </authorList>
    </citation>
    <scope>NUCLEOTIDE SEQUENCE [LARGE SCALE GENOMIC DNA]</scope>
</reference>
<evidence type="ECO:0000313" key="2">
    <source>
        <dbReference type="Proteomes" id="UP001642484"/>
    </source>
</evidence>
<evidence type="ECO:0000313" key="1">
    <source>
        <dbReference type="EMBL" id="CAK9017765.1"/>
    </source>
</evidence>
<protein>
    <submittedName>
        <fullName evidence="1">Uncharacterized protein</fullName>
    </submittedName>
</protein>
<proteinExistence type="predicted"/>
<dbReference type="EMBL" id="CAXAMN010006491">
    <property type="protein sequence ID" value="CAK9017765.1"/>
    <property type="molecule type" value="Genomic_DNA"/>
</dbReference>
<organism evidence="1 2">
    <name type="scientific">Durusdinium trenchii</name>
    <dbReference type="NCBI Taxonomy" id="1381693"/>
    <lineage>
        <taxon>Eukaryota</taxon>
        <taxon>Sar</taxon>
        <taxon>Alveolata</taxon>
        <taxon>Dinophyceae</taxon>
        <taxon>Suessiales</taxon>
        <taxon>Symbiodiniaceae</taxon>
        <taxon>Durusdinium</taxon>
    </lineage>
</organism>
<comment type="caution">
    <text evidence="1">The sequence shown here is derived from an EMBL/GenBank/DDBJ whole genome shotgun (WGS) entry which is preliminary data.</text>
</comment>
<dbReference type="Gene3D" id="3.80.10.10">
    <property type="entry name" value="Ribonuclease Inhibitor"/>
    <property type="match status" value="1"/>
</dbReference>
<keyword evidence="2" id="KW-1185">Reference proteome</keyword>
<gene>
    <name evidence="1" type="ORF">CCMP2556_LOCUS12991</name>
</gene>
<accession>A0ABP0JU41</accession>
<sequence length="585" mass="66256">MQVRSINTRPTMSTGEAANVFAVKEAARVWATSVRARQNLPARWLIPVLVAAPTLYSRRQRSRGLSLPTGVCACRCAPSDARSSNVLNEASAEEEFLRLSQEISEAIATDDAPRAQKAQRELRQIQLEKPSLACRHRIRENCISASTLLRLGDRESIRVRVNAVKKLGRWLRWPQAAKKNLVPVSTIVDALLCALRSTPEVAWSAQCALFHVVRCHQAEAQNVKEATRGKITRLLLDGQTNFPLCLPELNERAAKGYEAALRVSVVRCFFTQLQSLTLIDPGYGEHWETQDHLALLGGFAQRLGKSLYSLQSLKVFAFEDCAIKLILPALWMPKLRSLKMVACCQQRQSQKAILTLINRNRSQLEELELNLWTDLIEAEDPVRELELLPEVRRLSVRVPLLPAWQHFGDLCPLLEELNFLYDQDVALNAAEPLMDVEDPSEEEEILAHRTRHIYRDAVRFAQDLHRGGFRELAASCPKLRVIRFKMWDNSFGYHSAPAKEQVCISWRRSDHPIRPFARNAEENNATRTMLQARAEVAPLRSWTEEELEEGRDITEEDALAAAARVMLQVIRCFDDASLEAELGLL</sequence>
<name>A0ABP0JU41_9DINO</name>
<dbReference type="InterPro" id="IPR032675">
    <property type="entry name" value="LRR_dom_sf"/>
</dbReference>